<sequence>MNKKFLVLLSAVMLVALGLGAAGCAATPAATGNNQQSGIWVSGNGKVSVTPDTANISLGVQVEAVNLSDANQQTADAMDAVIAVVKAHGVPDKDIKTQGFSVYPVYDYDKDTGRSFIRGYQVSNTVEVKVRVIDQTGSVIDAAVAAGGNAVRVNNIYFSIDDLAGAQDDARELALLDAKAKAEQIARVTGVSLGKVTYVAETSSGGARVEAPAFDNKEGSVTPILPGETAVTVTVQVIYNIK</sequence>
<evidence type="ECO:0000313" key="3">
    <source>
        <dbReference type="Proteomes" id="UP001375370"/>
    </source>
</evidence>
<dbReference type="PANTHER" id="PTHR34387:SF1">
    <property type="entry name" value="PERIPLASMIC IMMUNOGENIC PROTEIN"/>
    <property type="match status" value="1"/>
</dbReference>
<dbReference type="Proteomes" id="UP001375370">
    <property type="component" value="Chromosome"/>
</dbReference>
<feature type="chain" id="PRO_5046174432" evidence="1">
    <location>
        <begin position="22"/>
        <end position="242"/>
    </location>
</feature>
<dbReference type="Gene3D" id="3.30.70.2970">
    <property type="entry name" value="Protein of unknown function (DUF541), domain 2"/>
    <property type="match status" value="1"/>
</dbReference>
<feature type="signal peptide" evidence="1">
    <location>
        <begin position="1"/>
        <end position="21"/>
    </location>
</feature>
<proteinExistence type="predicted"/>
<dbReference type="PANTHER" id="PTHR34387">
    <property type="entry name" value="SLR1258 PROTEIN"/>
    <property type="match status" value="1"/>
</dbReference>
<keyword evidence="3" id="KW-1185">Reference proteome</keyword>
<dbReference type="RefSeq" id="WP_338737611.1">
    <property type="nucleotide sequence ID" value="NZ_CP146612.1"/>
</dbReference>
<accession>A0ABZ2J583</accession>
<dbReference type="Pfam" id="PF04402">
    <property type="entry name" value="SIMPL"/>
    <property type="match status" value="1"/>
</dbReference>
<dbReference type="InterPro" id="IPR052022">
    <property type="entry name" value="26kDa_periplasmic_antigen"/>
</dbReference>
<evidence type="ECO:0000313" key="2">
    <source>
        <dbReference type="EMBL" id="WWX25453.1"/>
    </source>
</evidence>
<dbReference type="PROSITE" id="PS51257">
    <property type="entry name" value="PROKAR_LIPOPROTEIN"/>
    <property type="match status" value="1"/>
</dbReference>
<protein>
    <submittedName>
        <fullName evidence="2">SIMPL domain-containing protein</fullName>
    </submittedName>
</protein>
<dbReference type="Gene3D" id="3.30.110.170">
    <property type="entry name" value="Protein of unknown function (DUF541), domain 1"/>
    <property type="match status" value="1"/>
</dbReference>
<dbReference type="EMBL" id="CP146612">
    <property type="protein sequence ID" value="WWX25453.1"/>
    <property type="molecule type" value="Genomic_DNA"/>
</dbReference>
<dbReference type="InterPro" id="IPR007497">
    <property type="entry name" value="SIMPL/DUF541"/>
</dbReference>
<keyword evidence="1" id="KW-0732">Signal</keyword>
<reference evidence="2 3" key="1">
    <citation type="submission" date="2024-03" db="EMBL/GenBank/DDBJ databases">
        <title>A Dehalogenimonas Isolated from Estuarine Sediments Dihaloeliminates Chlorinated Alkanes.</title>
        <authorList>
            <person name="Yang Y."/>
            <person name="Wang H."/>
        </authorList>
    </citation>
    <scope>NUCLEOTIDE SEQUENCE [LARGE SCALE GENOMIC DNA]</scope>
    <source>
        <strain evidence="2 3">W</strain>
    </source>
</reference>
<gene>
    <name evidence="2" type="ORF">V8247_00350</name>
</gene>
<name>A0ABZ2J583_9CHLR</name>
<evidence type="ECO:0000256" key="1">
    <source>
        <dbReference type="SAM" id="SignalP"/>
    </source>
</evidence>
<organism evidence="2 3">
    <name type="scientific">Candidatus Dehalogenimonas loeffleri</name>
    <dbReference type="NCBI Taxonomy" id="3127115"/>
    <lineage>
        <taxon>Bacteria</taxon>
        <taxon>Bacillati</taxon>
        <taxon>Chloroflexota</taxon>
        <taxon>Dehalococcoidia</taxon>
        <taxon>Dehalococcoidales</taxon>
        <taxon>Dehalococcoidaceae</taxon>
        <taxon>Dehalogenimonas</taxon>
    </lineage>
</organism>